<organism evidence="2 3">
    <name type="scientific">Pelagibacterium lentulum</name>
    <dbReference type="NCBI Taxonomy" id="2029865"/>
    <lineage>
        <taxon>Bacteria</taxon>
        <taxon>Pseudomonadati</taxon>
        <taxon>Pseudomonadota</taxon>
        <taxon>Alphaproteobacteria</taxon>
        <taxon>Hyphomicrobiales</taxon>
        <taxon>Devosiaceae</taxon>
        <taxon>Pelagibacterium</taxon>
    </lineage>
</organism>
<dbReference type="SUPFAM" id="SSF52540">
    <property type="entry name" value="P-loop containing nucleoside triphosphate hydrolases"/>
    <property type="match status" value="1"/>
</dbReference>
<dbReference type="Gene3D" id="3.40.50.300">
    <property type="entry name" value="P-loop containing nucleotide triphosphate hydrolases"/>
    <property type="match status" value="1"/>
</dbReference>
<dbReference type="CDD" id="cd00267">
    <property type="entry name" value="ABC_ATPase"/>
    <property type="match status" value="1"/>
</dbReference>
<proteinExistence type="predicted"/>
<dbReference type="Pfam" id="PF13175">
    <property type="entry name" value="AAA_15"/>
    <property type="match status" value="1"/>
</dbReference>
<dbReference type="AlphaFoldDB" id="A0A916VWJ4"/>
<dbReference type="PANTHER" id="PTHR43581">
    <property type="entry name" value="ATP/GTP PHOSPHATASE"/>
    <property type="match status" value="1"/>
</dbReference>
<feature type="domain" description="Endonuclease GajA/Old nuclease/RecF-like AAA" evidence="1">
    <location>
        <begin position="19"/>
        <end position="434"/>
    </location>
</feature>
<accession>A0A916VWJ4</accession>
<evidence type="ECO:0000259" key="1">
    <source>
        <dbReference type="Pfam" id="PF13175"/>
    </source>
</evidence>
<dbReference type="InterPro" id="IPR027417">
    <property type="entry name" value="P-loop_NTPase"/>
</dbReference>
<evidence type="ECO:0000313" key="2">
    <source>
        <dbReference type="EMBL" id="GGA45320.1"/>
    </source>
</evidence>
<dbReference type="RefSeq" id="WP_127072860.1">
    <property type="nucleotide sequence ID" value="NZ_BMKB01000002.1"/>
</dbReference>
<dbReference type="InterPro" id="IPR041685">
    <property type="entry name" value="AAA_GajA/Old/RecF-like"/>
</dbReference>
<evidence type="ECO:0000313" key="3">
    <source>
        <dbReference type="Proteomes" id="UP000596977"/>
    </source>
</evidence>
<gene>
    <name evidence="2" type="ORF">GCM10011499_13780</name>
</gene>
<reference evidence="2 3" key="1">
    <citation type="journal article" date="2014" name="Int. J. Syst. Evol. Microbiol.">
        <title>Complete genome sequence of Corynebacterium casei LMG S-19264T (=DSM 44701T), isolated from a smear-ripened cheese.</title>
        <authorList>
            <consortium name="US DOE Joint Genome Institute (JGI-PGF)"/>
            <person name="Walter F."/>
            <person name="Albersmeier A."/>
            <person name="Kalinowski J."/>
            <person name="Ruckert C."/>
        </authorList>
    </citation>
    <scope>NUCLEOTIDE SEQUENCE [LARGE SCALE GENOMIC DNA]</scope>
    <source>
        <strain evidence="2 3">CGMCC 1.15896</strain>
    </source>
</reference>
<dbReference type="PANTHER" id="PTHR43581:SF4">
    <property type="entry name" value="ATP_GTP PHOSPHATASE"/>
    <property type="match status" value="1"/>
</dbReference>
<comment type="caution">
    <text evidence="2">The sequence shown here is derived from an EMBL/GenBank/DDBJ whole genome shotgun (WGS) entry which is preliminary data.</text>
</comment>
<dbReference type="EMBL" id="BMKB01000002">
    <property type="protein sequence ID" value="GGA45320.1"/>
    <property type="molecule type" value="Genomic_DNA"/>
</dbReference>
<name>A0A916VWJ4_9HYPH</name>
<dbReference type="OrthoDB" id="3322489at2"/>
<protein>
    <recommendedName>
        <fullName evidence="1">Endonuclease GajA/Old nuclease/RecF-like AAA domain-containing protein</fullName>
    </recommendedName>
</protein>
<keyword evidence="3" id="KW-1185">Reference proteome</keyword>
<sequence>MSDGENFLYDLMPADNAFISRLEIKKLFGRQDINLDFSGPQETQERSINIIYGLNGQGKTTILKFIYFLISKDSGRGHKSWIAALPFIEAKLFMSDGSTLTVSRTKGNTGSYIVIFNKDLESIEFNIIADENNSVKMDNSGTDVSDYLSFVANFPVNIFYMTDDRKYYSNSNVVSRIHRRRPVSGDIIYESGRDYFMRRSSEEADQSVSFSDMAEVITEVFRRQVMKGGVQVQRNMYSIYKQLVESVIEASETPDDIKNYLLERIDETESLTESSIRIGAMPMMDAEVFRGAVRQSEEAELEKLYLVLNPFLDSLQARASGIAAMVDRMEAFVQELNRFYQDKLFDFTIRDGFTVKSIANEQPLRVEWLSSGERQLFIILGSAFLVQDETGIVLIDEPELSLNIIWQREFVGALERISKFSPVQYILASHSPEILTSEAARVVSIGGME</sequence>
<dbReference type="InterPro" id="IPR051396">
    <property type="entry name" value="Bact_Antivir_Def_Nuclease"/>
</dbReference>
<dbReference type="Proteomes" id="UP000596977">
    <property type="component" value="Unassembled WGS sequence"/>
</dbReference>